<proteinExistence type="predicted"/>
<organism evidence="2 3">
    <name type="scientific">Wallemia mellicola</name>
    <dbReference type="NCBI Taxonomy" id="1708541"/>
    <lineage>
        <taxon>Eukaryota</taxon>
        <taxon>Fungi</taxon>
        <taxon>Dikarya</taxon>
        <taxon>Basidiomycota</taxon>
        <taxon>Wallemiomycotina</taxon>
        <taxon>Wallemiomycetes</taxon>
        <taxon>Wallemiales</taxon>
        <taxon>Wallemiaceae</taxon>
        <taxon>Wallemia</taxon>
    </lineage>
</organism>
<dbReference type="EMBL" id="SPRC01000014">
    <property type="protein sequence ID" value="TIB80731.1"/>
    <property type="molecule type" value="Genomic_DNA"/>
</dbReference>
<sequence>MAGHSLNITLTVVLTVLAAISIILVTIYLIKYDAPPMLQTSIIVAPAEDEEFYVEDLDDTGGDIDSVRKSVAVNHRNTYNLRPLSTFKSHRESVYKSKPDLSNVRASWIEICNPKVPPKLNDKAKNLRGLPASPRPPSFFPLNIDPNSPGLPTSVRPIAVSPIVEEESSTTSQHDQRNSSYLTVFEDEEFAKKIIDRKSRVMSYAQYPPQQSRMSFVAGDDSKLAKNIREKY</sequence>
<gene>
    <name evidence="2" type="ORF">E3Q22_01738</name>
</gene>
<keyword evidence="1" id="KW-0812">Transmembrane</keyword>
<comment type="caution">
    <text evidence="2">The sequence shown here is derived from an EMBL/GenBank/DDBJ whole genome shotgun (WGS) entry which is preliminary data.</text>
</comment>
<dbReference type="Proteomes" id="UP000310685">
    <property type="component" value="Unassembled WGS sequence"/>
</dbReference>
<keyword evidence="1" id="KW-1133">Transmembrane helix</keyword>
<accession>A0A4T0MCC1</accession>
<feature type="transmembrane region" description="Helical" evidence="1">
    <location>
        <begin position="6"/>
        <end position="30"/>
    </location>
</feature>
<name>A0A4T0MCC1_9BASI</name>
<evidence type="ECO:0000256" key="1">
    <source>
        <dbReference type="SAM" id="Phobius"/>
    </source>
</evidence>
<evidence type="ECO:0000313" key="2">
    <source>
        <dbReference type="EMBL" id="TIB80731.1"/>
    </source>
</evidence>
<protein>
    <submittedName>
        <fullName evidence="2">Uncharacterized protein</fullName>
    </submittedName>
</protein>
<keyword evidence="1" id="KW-0472">Membrane</keyword>
<dbReference type="AlphaFoldDB" id="A0A4T0MCC1"/>
<evidence type="ECO:0000313" key="3">
    <source>
        <dbReference type="Proteomes" id="UP000310685"/>
    </source>
</evidence>
<reference evidence="2 3" key="1">
    <citation type="submission" date="2019-03" db="EMBL/GenBank/DDBJ databases">
        <title>Sequencing 25 genomes of Wallemia mellicola.</title>
        <authorList>
            <person name="Gostincar C."/>
        </authorList>
    </citation>
    <scope>NUCLEOTIDE SEQUENCE [LARGE SCALE GENOMIC DNA]</scope>
    <source>
        <strain evidence="2 3">EXF-6152</strain>
    </source>
</reference>